<protein>
    <submittedName>
        <fullName evidence="3">ELMO/CED-12 family protein</fullName>
    </submittedName>
</protein>
<evidence type="ECO:0000313" key="3">
    <source>
        <dbReference type="EMBL" id="KAF8821188.1"/>
    </source>
</evidence>
<dbReference type="InterPro" id="IPR050868">
    <property type="entry name" value="ELMO_domain-containing"/>
</dbReference>
<dbReference type="PANTHER" id="PTHR12771:SF56">
    <property type="entry name" value="CED-12"/>
    <property type="match status" value="1"/>
</dbReference>
<dbReference type="Pfam" id="PF04727">
    <property type="entry name" value="ELMO_CED12"/>
    <property type="match status" value="1"/>
</dbReference>
<dbReference type="PANTHER" id="PTHR12771">
    <property type="entry name" value="ENGULFMENT AND CELL MOTILITY"/>
    <property type="match status" value="1"/>
</dbReference>
<feature type="compositionally biased region" description="Polar residues" evidence="1">
    <location>
        <begin position="1"/>
        <end position="14"/>
    </location>
</feature>
<proteinExistence type="predicted"/>
<feature type="domain" description="ELMO" evidence="2">
    <location>
        <begin position="100"/>
        <end position="273"/>
    </location>
</feature>
<name>A0ABQ7JB13_9APIC</name>
<evidence type="ECO:0000313" key="4">
    <source>
        <dbReference type="Proteomes" id="UP000823046"/>
    </source>
</evidence>
<dbReference type="InterPro" id="IPR006816">
    <property type="entry name" value="ELMO_dom"/>
</dbReference>
<evidence type="ECO:0000256" key="1">
    <source>
        <dbReference type="SAM" id="MobiDB-lite"/>
    </source>
</evidence>
<keyword evidence="4" id="KW-1185">Reference proteome</keyword>
<dbReference type="PROSITE" id="PS51335">
    <property type="entry name" value="ELMO"/>
    <property type="match status" value="1"/>
</dbReference>
<accession>A0ABQ7JB13</accession>
<sequence>MEVATTSTMSSEAQSFDVDKTNDESRNTAVYNINGYPYRSLNETRTPSATISSTPICKSSSFWTSCGCLSHFSFLSKSEREVLRNMKKRANIPFEALNPQHEALLKQYWQLAFPHEPMVEDISPLWKRLGFQNSNPRSDFRGGGILSLQNMLYFAEHYPEHFQKVLIDVSSPVEFPISAALVNLTQMLVLYFKLNNTTSINPSLGGERANQRSLKVFARLSMDSKVDVFDELFSLSAILLHRQWKESSLITGNALLNFSYALQHTKLRLSHYLETSPETMEELQMHLIRDAETLDFFIF</sequence>
<organism evidence="3 4">
    <name type="scientific">Cardiosporidium cionae</name>
    <dbReference type="NCBI Taxonomy" id="476202"/>
    <lineage>
        <taxon>Eukaryota</taxon>
        <taxon>Sar</taxon>
        <taxon>Alveolata</taxon>
        <taxon>Apicomplexa</taxon>
        <taxon>Aconoidasida</taxon>
        <taxon>Nephromycida</taxon>
        <taxon>Cardiosporidium</taxon>
    </lineage>
</organism>
<gene>
    <name evidence="3" type="ORF">IE077_002353</name>
</gene>
<dbReference type="EMBL" id="JADAQX010000218">
    <property type="protein sequence ID" value="KAF8821188.1"/>
    <property type="molecule type" value="Genomic_DNA"/>
</dbReference>
<reference evidence="3 4" key="1">
    <citation type="journal article" date="2020" name="bioRxiv">
        <title>Metabolic contributions of an alphaproteobacterial endosymbiont in the apicomplexan Cardiosporidium cionae.</title>
        <authorList>
            <person name="Hunter E.S."/>
            <person name="Paight C.J."/>
            <person name="Lane C.E."/>
        </authorList>
    </citation>
    <scope>NUCLEOTIDE SEQUENCE [LARGE SCALE GENOMIC DNA]</scope>
    <source>
        <strain evidence="3">ESH_2018</strain>
    </source>
</reference>
<evidence type="ECO:0000259" key="2">
    <source>
        <dbReference type="PROSITE" id="PS51335"/>
    </source>
</evidence>
<dbReference type="Proteomes" id="UP000823046">
    <property type="component" value="Unassembled WGS sequence"/>
</dbReference>
<comment type="caution">
    <text evidence="3">The sequence shown here is derived from an EMBL/GenBank/DDBJ whole genome shotgun (WGS) entry which is preliminary data.</text>
</comment>
<feature type="region of interest" description="Disordered" evidence="1">
    <location>
        <begin position="1"/>
        <end position="21"/>
    </location>
</feature>